<dbReference type="GO" id="GO:0008360">
    <property type="term" value="P:regulation of cell shape"/>
    <property type="evidence" value="ECO:0007669"/>
    <property type="project" value="UniProtKB-KW"/>
</dbReference>
<dbReference type="RefSeq" id="WP_262395483.1">
    <property type="nucleotide sequence ID" value="NZ_JACRTD010000006.1"/>
</dbReference>
<dbReference type="PROSITE" id="PS00924">
    <property type="entry name" value="ASP_GLU_RACEMASE_2"/>
    <property type="match status" value="1"/>
</dbReference>
<comment type="caution">
    <text evidence="8">The sequence shown here is derived from an EMBL/GenBank/DDBJ whole genome shotgun (WGS) entry which is preliminary data.</text>
</comment>
<dbReference type="Pfam" id="PF01177">
    <property type="entry name" value="Asp_Glu_race"/>
    <property type="match status" value="1"/>
</dbReference>
<dbReference type="EMBL" id="JACRTD010000006">
    <property type="protein sequence ID" value="MBC8585767.1"/>
    <property type="molecule type" value="Genomic_DNA"/>
</dbReference>
<keyword evidence="5 7" id="KW-0413">Isomerase</keyword>
<reference evidence="8" key="1">
    <citation type="submission" date="2020-08" db="EMBL/GenBank/DDBJ databases">
        <title>Genome public.</title>
        <authorList>
            <person name="Liu C."/>
            <person name="Sun Q."/>
        </authorList>
    </citation>
    <scope>NUCLEOTIDE SEQUENCE</scope>
    <source>
        <strain evidence="8">NSJ-64</strain>
    </source>
</reference>
<dbReference type="SUPFAM" id="SSF53681">
    <property type="entry name" value="Aspartate/glutamate racemase"/>
    <property type="match status" value="2"/>
</dbReference>
<dbReference type="PANTHER" id="PTHR21198">
    <property type="entry name" value="GLUTAMATE RACEMASE"/>
    <property type="match status" value="1"/>
</dbReference>
<evidence type="ECO:0000256" key="5">
    <source>
        <dbReference type="ARBA" id="ARBA00023235"/>
    </source>
</evidence>
<sequence>MDNRAIGVFDSGLGGLTTVKELRRLLPYENIVYLGDTGRVPYGTRGRETIQKYAMQDMAFLQSHNVKMIIAACGTASSAITSEMTSHLGVPFSGVVLPAAQAACASSISGRIGVIGTTATVRSGAYGRAVRGINPDARVFGSACPLFVPLVENGFIQPDNEITIKVARIYLEPIIKFETDTLILGCTHYPIIYDILNQLLDYKVTLIDPGKEVARWAHSYLISEDMLSSSQQKGGCEFFVTDAPDSFSSTADIFLGEHVDSQVTQIDLEAI</sequence>
<comment type="similarity">
    <text evidence="7">Belongs to the aspartate/glutamate racemases family.</text>
</comment>
<feature type="active site" description="Proton donor/acceptor" evidence="7">
    <location>
        <position position="73"/>
    </location>
</feature>
<comment type="catalytic activity">
    <reaction evidence="1 7">
        <text>L-glutamate = D-glutamate</text>
        <dbReference type="Rhea" id="RHEA:12813"/>
        <dbReference type="ChEBI" id="CHEBI:29985"/>
        <dbReference type="ChEBI" id="CHEBI:29986"/>
        <dbReference type="EC" id="5.1.1.3"/>
    </reaction>
</comment>
<dbReference type="GO" id="GO:0008881">
    <property type="term" value="F:glutamate racemase activity"/>
    <property type="evidence" value="ECO:0007669"/>
    <property type="project" value="UniProtKB-UniRule"/>
</dbReference>
<evidence type="ECO:0000256" key="7">
    <source>
        <dbReference type="HAMAP-Rule" id="MF_00258"/>
    </source>
</evidence>
<feature type="binding site" evidence="7">
    <location>
        <begin position="42"/>
        <end position="43"/>
    </location>
    <ligand>
        <name>substrate</name>
    </ligand>
</feature>
<comment type="function">
    <text evidence="7">Provides the (R)-glutamate required for cell wall biosynthesis.</text>
</comment>
<comment type="pathway">
    <text evidence="7">Cell wall biogenesis; peptidoglycan biosynthesis.</text>
</comment>
<dbReference type="InterPro" id="IPR004391">
    <property type="entry name" value="Glu_race"/>
</dbReference>
<feature type="binding site" evidence="7">
    <location>
        <begin position="187"/>
        <end position="188"/>
    </location>
    <ligand>
        <name>substrate</name>
    </ligand>
</feature>
<dbReference type="InterPro" id="IPR033134">
    <property type="entry name" value="Asp/Glu_racemase_AS_2"/>
</dbReference>
<evidence type="ECO:0000256" key="6">
    <source>
        <dbReference type="ARBA" id="ARBA00023316"/>
    </source>
</evidence>
<protein>
    <recommendedName>
        <fullName evidence="2 7">Glutamate racemase</fullName>
        <ecNumber evidence="2 7">5.1.1.3</ecNumber>
    </recommendedName>
</protein>
<gene>
    <name evidence="7" type="primary">murI</name>
    <name evidence="8" type="ORF">H8705_09235</name>
</gene>
<dbReference type="FunFam" id="3.40.50.1860:FF:000001">
    <property type="entry name" value="Glutamate racemase"/>
    <property type="match status" value="1"/>
</dbReference>
<evidence type="ECO:0000256" key="4">
    <source>
        <dbReference type="ARBA" id="ARBA00022984"/>
    </source>
</evidence>
<dbReference type="AlphaFoldDB" id="A0A926EQW6"/>
<comment type="caution">
    <text evidence="7">Lacks conserved residue(s) required for the propagation of feature annotation.</text>
</comment>
<evidence type="ECO:0000313" key="8">
    <source>
        <dbReference type="EMBL" id="MBC8585767.1"/>
    </source>
</evidence>
<dbReference type="NCBIfam" id="TIGR00067">
    <property type="entry name" value="glut_race"/>
    <property type="match status" value="1"/>
</dbReference>
<evidence type="ECO:0000256" key="1">
    <source>
        <dbReference type="ARBA" id="ARBA00001602"/>
    </source>
</evidence>
<feature type="binding site" evidence="7">
    <location>
        <begin position="10"/>
        <end position="11"/>
    </location>
    <ligand>
        <name>substrate</name>
    </ligand>
</feature>
<keyword evidence="6 7" id="KW-0961">Cell wall biogenesis/degradation</keyword>
<keyword evidence="3 7" id="KW-0133">Cell shape</keyword>
<evidence type="ECO:0000256" key="2">
    <source>
        <dbReference type="ARBA" id="ARBA00013090"/>
    </source>
</evidence>
<dbReference type="Proteomes" id="UP000623678">
    <property type="component" value="Unassembled WGS sequence"/>
</dbReference>
<dbReference type="InterPro" id="IPR001920">
    <property type="entry name" value="Asp/Glu_race"/>
</dbReference>
<feature type="active site" description="Proton donor/acceptor" evidence="7">
    <location>
        <position position="186"/>
    </location>
</feature>
<keyword evidence="4 7" id="KW-0573">Peptidoglycan synthesis</keyword>
<dbReference type="GO" id="GO:0009252">
    <property type="term" value="P:peptidoglycan biosynthetic process"/>
    <property type="evidence" value="ECO:0007669"/>
    <property type="project" value="UniProtKB-UniRule"/>
</dbReference>
<evidence type="ECO:0000313" key="9">
    <source>
        <dbReference type="Proteomes" id="UP000623678"/>
    </source>
</evidence>
<dbReference type="PANTHER" id="PTHR21198:SF2">
    <property type="entry name" value="GLUTAMATE RACEMASE"/>
    <property type="match status" value="1"/>
</dbReference>
<dbReference type="HAMAP" id="MF_00258">
    <property type="entry name" value="Glu_racemase"/>
    <property type="match status" value="1"/>
</dbReference>
<dbReference type="GO" id="GO:0071555">
    <property type="term" value="P:cell wall organization"/>
    <property type="evidence" value="ECO:0007669"/>
    <property type="project" value="UniProtKB-KW"/>
</dbReference>
<keyword evidence="9" id="KW-1185">Reference proteome</keyword>
<dbReference type="InterPro" id="IPR015942">
    <property type="entry name" value="Asp/Glu/hydantoin_racemase"/>
</dbReference>
<name>A0A926EQW6_9FIRM</name>
<organism evidence="8 9">
    <name type="scientific">Youxingia wuxianensis</name>
    <dbReference type="NCBI Taxonomy" id="2763678"/>
    <lineage>
        <taxon>Bacteria</taxon>
        <taxon>Bacillati</taxon>
        <taxon>Bacillota</taxon>
        <taxon>Clostridia</taxon>
        <taxon>Eubacteriales</taxon>
        <taxon>Oscillospiraceae</taxon>
        <taxon>Youxingia</taxon>
    </lineage>
</organism>
<evidence type="ECO:0000256" key="3">
    <source>
        <dbReference type="ARBA" id="ARBA00022960"/>
    </source>
</evidence>
<accession>A0A926EQW6</accession>
<dbReference type="Gene3D" id="3.40.50.1860">
    <property type="match status" value="2"/>
</dbReference>
<dbReference type="EC" id="5.1.1.3" evidence="2 7"/>
<proteinExistence type="inferred from homology"/>